<dbReference type="InterPro" id="IPR007409">
    <property type="entry name" value="Restrct_endonuc_type1_HsdR_N"/>
</dbReference>
<dbReference type="InterPro" id="IPR027417">
    <property type="entry name" value="P-loop_NTPase"/>
</dbReference>
<evidence type="ECO:0000256" key="1">
    <source>
        <dbReference type="ARBA" id="ARBA00000851"/>
    </source>
</evidence>
<dbReference type="PROSITE" id="PS51192">
    <property type="entry name" value="HELICASE_ATP_BIND_1"/>
    <property type="match status" value="1"/>
</dbReference>
<dbReference type="GO" id="GO:0005524">
    <property type="term" value="F:ATP binding"/>
    <property type="evidence" value="ECO:0007669"/>
    <property type="project" value="UniProtKB-KW"/>
</dbReference>
<protein>
    <recommendedName>
        <fullName evidence="10">Type I restriction enzyme endonuclease subunit</fullName>
        <shortName evidence="10">R protein</shortName>
        <ecNumber evidence="10">3.1.21.3</ecNumber>
    </recommendedName>
</protein>
<dbReference type="SUPFAM" id="SSF52540">
    <property type="entry name" value="P-loop containing nucleoside triphosphate hydrolases"/>
    <property type="match status" value="1"/>
</dbReference>
<dbReference type="CDD" id="cd18030">
    <property type="entry name" value="DEXHc_RE_I_HsdR"/>
    <property type="match status" value="1"/>
</dbReference>
<dbReference type="CDD" id="cd22332">
    <property type="entry name" value="HsdR_N"/>
    <property type="match status" value="1"/>
</dbReference>
<dbReference type="OrthoDB" id="9758243at2"/>
<keyword evidence="13" id="KW-1185">Reference proteome</keyword>
<comment type="similarity">
    <text evidence="2 10">Belongs to the HsdR family.</text>
</comment>
<dbReference type="REBASE" id="309909">
    <property type="entry name" value="NwaD1FHSORF18385P"/>
</dbReference>
<evidence type="ECO:0000313" key="13">
    <source>
        <dbReference type="Proteomes" id="UP000294325"/>
    </source>
</evidence>
<dbReference type="EC" id="3.1.21.3" evidence="10"/>
<dbReference type="InterPro" id="IPR051268">
    <property type="entry name" value="Type-I_R_enzyme_R_subunit"/>
</dbReference>
<dbReference type="EMBL" id="CP038033">
    <property type="protein sequence ID" value="QBQ56245.1"/>
    <property type="molecule type" value="Genomic_DNA"/>
</dbReference>
<dbReference type="Proteomes" id="UP000294325">
    <property type="component" value="Chromosome"/>
</dbReference>
<evidence type="ECO:0000256" key="2">
    <source>
        <dbReference type="ARBA" id="ARBA00008598"/>
    </source>
</evidence>
<dbReference type="Pfam" id="PF04313">
    <property type="entry name" value="HSDR_N"/>
    <property type="match status" value="1"/>
</dbReference>
<evidence type="ECO:0000256" key="5">
    <source>
        <dbReference type="ARBA" id="ARBA00022747"/>
    </source>
</evidence>
<keyword evidence="9 10" id="KW-0238">DNA-binding</keyword>
<keyword evidence="8 10" id="KW-0067">ATP-binding</keyword>
<feature type="domain" description="Helicase ATP-binding" evidence="11">
    <location>
        <begin position="261"/>
        <end position="434"/>
    </location>
</feature>
<reference evidence="12 13" key="1">
    <citation type="submission" date="2019-03" db="EMBL/GenBank/DDBJ databases">
        <title>The genome sequence of Nitrosococcus wardiae strain D1FHST reveals the archetypal metabolic capacity of ammonia-oxidizing Gammaproteobacteria.</title>
        <authorList>
            <person name="Wang L."/>
            <person name="Lim C.K."/>
            <person name="Hanson T.E."/>
            <person name="Dang H."/>
            <person name="Klotz M.G."/>
        </authorList>
    </citation>
    <scope>NUCLEOTIDE SEQUENCE [LARGE SCALE GENOMIC DNA]</scope>
    <source>
        <strain evidence="12 13">D1FHS</strain>
    </source>
</reference>
<keyword evidence="6" id="KW-0255">Endonuclease</keyword>
<evidence type="ECO:0000256" key="10">
    <source>
        <dbReference type="RuleBase" id="RU364115"/>
    </source>
</evidence>
<dbReference type="CDD" id="cd18800">
    <property type="entry name" value="SF2_C_EcoR124I-like"/>
    <property type="match status" value="1"/>
</dbReference>
<dbReference type="GO" id="GO:0009307">
    <property type="term" value="P:DNA restriction-modification system"/>
    <property type="evidence" value="ECO:0007669"/>
    <property type="project" value="UniProtKB-KW"/>
</dbReference>
<comment type="subunit">
    <text evidence="10">The type I restriction/modification system is composed of three polypeptides R, M and S.</text>
</comment>
<dbReference type="InterPro" id="IPR040980">
    <property type="entry name" value="SWI2_SNF2"/>
</dbReference>
<dbReference type="InterPro" id="IPR004473">
    <property type="entry name" value="Restrct_endonuc_typeI_HsdR"/>
</dbReference>
<evidence type="ECO:0000256" key="9">
    <source>
        <dbReference type="ARBA" id="ARBA00023125"/>
    </source>
</evidence>
<dbReference type="PANTHER" id="PTHR30195">
    <property type="entry name" value="TYPE I SITE-SPECIFIC DEOXYRIBONUCLEASE PROTEIN SUBUNIT M AND R"/>
    <property type="match status" value="1"/>
</dbReference>
<dbReference type="Gene3D" id="3.90.1570.50">
    <property type="match status" value="1"/>
</dbReference>
<dbReference type="GO" id="GO:0009035">
    <property type="term" value="F:type I site-specific deoxyribonuclease activity"/>
    <property type="evidence" value="ECO:0007669"/>
    <property type="project" value="UniProtKB-EC"/>
</dbReference>
<dbReference type="SMART" id="SM00487">
    <property type="entry name" value="DEXDc"/>
    <property type="match status" value="1"/>
</dbReference>
<dbReference type="NCBIfam" id="TIGR00348">
    <property type="entry name" value="hsdR"/>
    <property type="match status" value="1"/>
</dbReference>
<dbReference type="AlphaFoldDB" id="A0A4V1AWD4"/>
<comment type="catalytic activity">
    <reaction evidence="1 10">
        <text>Endonucleolytic cleavage of DNA to give random double-stranded fragments with terminal 5'-phosphates, ATP is simultaneously hydrolyzed.</text>
        <dbReference type="EC" id="3.1.21.3"/>
    </reaction>
</comment>
<evidence type="ECO:0000256" key="8">
    <source>
        <dbReference type="ARBA" id="ARBA00022840"/>
    </source>
</evidence>
<gene>
    <name evidence="12" type="ORF">E3U44_18365</name>
</gene>
<organism evidence="12 13">
    <name type="scientific">Nitrosococcus wardiae</name>
    <dbReference type="NCBI Taxonomy" id="1814290"/>
    <lineage>
        <taxon>Bacteria</taxon>
        <taxon>Pseudomonadati</taxon>
        <taxon>Pseudomonadota</taxon>
        <taxon>Gammaproteobacteria</taxon>
        <taxon>Chromatiales</taxon>
        <taxon>Chromatiaceae</taxon>
        <taxon>Nitrosococcus</taxon>
    </lineage>
</organism>
<dbReference type="Gene3D" id="3.40.50.300">
    <property type="entry name" value="P-loop containing nucleotide triphosphate hydrolases"/>
    <property type="match status" value="2"/>
</dbReference>
<keyword evidence="7 10" id="KW-0378">Hydrolase</keyword>
<dbReference type="GO" id="GO:0003677">
    <property type="term" value="F:DNA binding"/>
    <property type="evidence" value="ECO:0007669"/>
    <property type="project" value="UniProtKB-KW"/>
</dbReference>
<dbReference type="InterPro" id="IPR055180">
    <property type="entry name" value="HsdR_RecA-like_helicase_dom_2"/>
</dbReference>
<dbReference type="Pfam" id="PF18766">
    <property type="entry name" value="SWI2_SNF2"/>
    <property type="match status" value="1"/>
</dbReference>
<evidence type="ECO:0000313" key="12">
    <source>
        <dbReference type="EMBL" id="QBQ56245.1"/>
    </source>
</evidence>
<dbReference type="InterPro" id="IPR014001">
    <property type="entry name" value="Helicase_ATP-bd"/>
</dbReference>
<keyword evidence="3" id="KW-0540">Nuclease</keyword>
<evidence type="ECO:0000256" key="3">
    <source>
        <dbReference type="ARBA" id="ARBA00022722"/>
    </source>
</evidence>
<proteinExistence type="inferred from homology"/>
<evidence type="ECO:0000256" key="7">
    <source>
        <dbReference type="ARBA" id="ARBA00022801"/>
    </source>
</evidence>
<keyword evidence="5 10" id="KW-0680">Restriction system</keyword>
<evidence type="ECO:0000256" key="4">
    <source>
        <dbReference type="ARBA" id="ARBA00022741"/>
    </source>
</evidence>
<dbReference type="Pfam" id="PF22679">
    <property type="entry name" value="T1R_D3-like"/>
    <property type="match status" value="1"/>
</dbReference>
<sequence>MSTVGQKERQTQARVIQFFREQLGYDFLGNWSEREGNRNIEEGLLRPWLAKRGVSNALITRALHQLGKATALGEGKHLYDANRAVYDLLRYGVKVKEGVGEHHQTVWLIDWNHPEHNHFAIAEEVSIRGEHTKRPDIVLYVNGIALGVLELKRSTVAVSEGIRQNLDNQKKAFIRGFFTTLQLLMAGNETEGLRYGTIETPEKHYLSWKEESDIENALDRPLLQLCNKPRLLELIHDFMVFDAGVKKTCRHNQYFGVKAAQQSVRNRQGGIIWHTQGSGKSLTMVWLTKWIREHIADARVLIITDRTELDEQIEGVFLGVNEAIYRTQSGADLMAQLNATTPWLLCSLIHKFGASEETATEAFIEELKASLPSDFQAKGQIFVFVDECHRTQSGKLHRAMKALLPHALFIGFTGTPLLKADKQKSIEVFGPYLHTYKFDEAVRDGVVLDLRYEARDIDQNLTSPQRVDQWFEAKTRGLSDLARVQLKRKWGTLQKVLSSQSRLEKIVADILFDMETRDRLMSGRGNALLVSSSIYQACKLYELFAQTPLAGQCAIITSYKPSPNDIKGEESGEGLTEKLRQYDIYRKMLADWFEEPEDQAMTRTEEFETAVKEKFVKAPGQMKLLIVVDKLLTGFDAPSATYLYIDKKMQDHGLFQAICRVNRLDGEDKEYGYIIDYKDLFKSLEGAIGDYTGGALEGYDRADVAGLLENRLEKGRERLEEAREAVKALCEPVAPPKDTGAYLHYFCAADTLDQAALKDNEPKRIALYKAVSALVRAFANLANEMPDAGYRNTEIEAIRQEVGHYEKVRHEVKLGSGDYVDMKVFEPAMRHLLDTYLQAEDSEVISAFDDLGLVELIVEQGLGALDKLPKGIRDNPEAMAETIEHNVRKLIIDEQPVNPKYYEKMSHLLDALIQERKAQALAYQEYLKKLVELSGKVKKPTATTAYPTSLNTPARRALYDNLDYNEALAVKIDTAVRYTKKDDWRGNRFKEREVENAIREELGEYAVKTPEIFELVKNQREY</sequence>
<dbReference type="PANTHER" id="PTHR30195:SF15">
    <property type="entry name" value="TYPE I RESTRICTION ENZYME HINDI ENDONUCLEASE SUBUNIT"/>
    <property type="match status" value="1"/>
</dbReference>
<evidence type="ECO:0000256" key="6">
    <source>
        <dbReference type="ARBA" id="ARBA00022759"/>
    </source>
</evidence>
<dbReference type="RefSeq" id="WP_134359493.1">
    <property type="nucleotide sequence ID" value="NZ_CP038033.1"/>
</dbReference>
<evidence type="ECO:0000259" key="11">
    <source>
        <dbReference type="PROSITE" id="PS51192"/>
    </source>
</evidence>
<name>A0A4V1AWD4_9GAMM</name>
<accession>A0A4V1AWD4</accession>
<comment type="function">
    <text evidence="10">Subunit R is required for both nuclease and ATPase activities, but not for modification.</text>
</comment>
<dbReference type="KEGG" id="nwr:E3U44_18365"/>
<keyword evidence="4 10" id="KW-0547">Nucleotide-binding</keyword>